<dbReference type="AlphaFoldDB" id="A0A1H4Y589"/>
<evidence type="ECO:0000256" key="1">
    <source>
        <dbReference type="SAM" id="MobiDB-lite"/>
    </source>
</evidence>
<proteinExistence type="predicted"/>
<evidence type="ECO:0000313" key="2">
    <source>
        <dbReference type="EMBL" id="SED12895.1"/>
    </source>
</evidence>
<protein>
    <submittedName>
        <fullName evidence="2">Uncharacterized protein</fullName>
    </submittedName>
</protein>
<keyword evidence="3" id="KW-1185">Reference proteome</keyword>
<dbReference type="Proteomes" id="UP000198742">
    <property type="component" value="Unassembled WGS sequence"/>
</dbReference>
<dbReference type="EMBL" id="FNRT01000002">
    <property type="protein sequence ID" value="SED12895.1"/>
    <property type="molecule type" value="Genomic_DNA"/>
</dbReference>
<organism evidence="2 3">
    <name type="scientific">Nocardioides exalbidus</name>
    <dbReference type="NCBI Taxonomy" id="402596"/>
    <lineage>
        <taxon>Bacteria</taxon>
        <taxon>Bacillati</taxon>
        <taxon>Actinomycetota</taxon>
        <taxon>Actinomycetes</taxon>
        <taxon>Propionibacteriales</taxon>
        <taxon>Nocardioidaceae</taxon>
        <taxon>Nocardioides</taxon>
    </lineage>
</organism>
<evidence type="ECO:0000313" key="3">
    <source>
        <dbReference type="Proteomes" id="UP000198742"/>
    </source>
</evidence>
<sequence>MCDDPGQRGHVAGVAPGIVLGMPGTPRSMTGRVRLVARILARATRLVGSVVRMSSHARSAARRRRAPGPDSGTGLGRLTDRELVRAWEHTSRYLATDLEPTRRLTLVITRQHLLDELRERRLDAVARSGRRPGRR</sequence>
<reference evidence="3" key="1">
    <citation type="submission" date="2016-10" db="EMBL/GenBank/DDBJ databases">
        <authorList>
            <person name="Varghese N."/>
            <person name="Submissions S."/>
        </authorList>
    </citation>
    <scope>NUCLEOTIDE SEQUENCE [LARGE SCALE GENOMIC DNA]</scope>
    <source>
        <strain evidence="3">DSM 22017</strain>
    </source>
</reference>
<gene>
    <name evidence="2" type="ORF">SAMN04489844_3733</name>
</gene>
<accession>A0A1H4Y589</accession>
<name>A0A1H4Y589_9ACTN</name>
<feature type="region of interest" description="Disordered" evidence="1">
    <location>
        <begin position="52"/>
        <end position="78"/>
    </location>
</feature>